<keyword evidence="5" id="KW-0804">Transcription</keyword>
<evidence type="ECO:0000256" key="5">
    <source>
        <dbReference type="ARBA" id="ARBA00023163"/>
    </source>
</evidence>
<dbReference type="CDD" id="cd00067">
    <property type="entry name" value="GAL4"/>
    <property type="match status" value="1"/>
</dbReference>
<dbReference type="InterPro" id="IPR001138">
    <property type="entry name" value="Zn2Cys6_DnaBD"/>
</dbReference>
<evidence type="ECO:0000256" key="3">
    <source>
        <dbReference type="ARBA" id="ARBA00023015"/>
    </source>
</evidence>
<dbReference type="GO" id="GO:0008270">
    <property type="term" value="F:zinc ion binding"/>
    <property type="evidence" value="ECO:0007669"/>
    <property type="project" value="InterPro"/>
</dbReference>
<keyword evidence="10" id="KW-1185">Reference proteome</keyword>
<feature type="region of interest" description="Disordered" evidence="7">
    <location>
        <begin position="1"/>
        <end position="71"/>
    </location>
</feature>
<feature type="compositionally biased region" description="Low complexity" evidence="7">
    <location>
        <begin position="124"/>
        <end position="164"/>
    </location>
</feature>
<keyword evidence="1" id="KW-0479">Metal-binding</keyword>
<dbReference type="InterPro" id="IPR050797">
    <property type="entry name" value="Carb_Metab_Trans_Reg"/>
</dbReference>
<keyword evidence="6" id="KW-0539">Nucleus</keyword>
<evidence type="ECO:0000256" key="1">
    <source>
        <dbReference type="ARBA" id="ARBA00022723"/>
    </source>
</evidence>
<dbReference type="PANTHER" id="PTHR31668">
    <property type="entry name" value="GLUCOSE TRANSPORT TRANSCRIPTION REGULATOR RGT1-RELATED-RELATED"/>
    <property type="match status" value="1"/>
</dbReference>
<dbReference type="PANTHER" id="PTHR31668:SF26">
    <property type="entry name" value="GLUCOSE TRANSPORT TRANSCRIPTION REGULATOR RGT1-RELATED"/>
    <property type="match status" value="1"/>
</dbReference>
<evidence type="ECO:0000256" key="4">
    <source>
        <dbReference type="ARBA" id="ARBA00023125"/>
    </source>
</evidence>
<accession>A0A8J2XBD0</accession>
<dbReference type="PROSITE" id="PS00463">
    <property type="entry name" value="ZN2_CY6_FUNGAL_1"/>
    <property type="match status" value="1"/>
</dbReference>
<dbReference type="SMART" id="SM00066">
    <property type="entry name" value="GAL4"/>
    <property type="match status" value="1"/>
</dbReference>
<dbReference type="OrthoDB" id="5426978at2759"/>
<keyword evidence="3" id="KW-0805">Transcription regulation</keyword>
<evidence type="ECO:0000256" key="7">
    <source>
        <dbReference type="SAM" id="MobiDB-lite"/>
    </source>
</evidence>
<dbReference type="GO" id="GO:0000981">
    <property type="term" value="F:DNA-binding transcription factor activity, RNA polymerase II-specific"/>
    <property type="evidence" value="ECO:0007669"/>
    <property type="project" value="InterPro"/>
</dbReference>
<keyword evidence="2" id="KW-0862">Zinc</keyword>
<evidence type="ECO:0000313" key="10">
    <source>
        <dbReference type="Proteomes" id="UP000019375"/>
    </source>
</evidence>
<sequence length="1084" mass="119893">MTSTNDSGVPKGTGDTSAEMIKSRSNSSEYAGGSNNMQVGEMETHGSMGSNSGGASGVSSSATKRRTKASRACDQCRKRKIRCDYGDEKGVCVSCSKNGEFCLFERIPLKRGPSKGAVRGHSISRSFSGDSNPNSSNNNNNNSSSSGSSNVLNNNNNNFNNINNDSDKIAGGGVSSPSSRQGSVLLPPLAPLAQYLSQPAPNVNRQQFWKVPVHEFQGQRRGSIDSLSSDISFKSINTPQEQMMYTALSVGHPLQSPANVSVNNGSADVGHWPFRGSSGDDTEGLRRRSGSYPPSLRKTSTNQLQPQLQQPQANPYSQLSQLQQQQQQQQQQYKQQCVSTFGQYGANGFPSRQGSIVSDGVSPSAPALYQGNNGSQAAAGRPMQWPKIQDQTFFTPIRPNKEHEGSVGSPSQKSGKRRRTNSFVKEKEKQQGAAGELAVGSSDRSPESSIVSPAGFVYGQIPEVRLIDTYYEFIHAGFPIIPLNKETVTNEILLVNTQPISTIHEINNYVILWFRNSLELLIRISLKRKSGHFYDSLIYNRDRDFGTERGGDTIEENVEIQNVFVTALNECLQKIVDIHPSFRENRNEISSKIKVIYLSTFILLNYILAVLGYDNSFVLGMSVTIFKDFKIYELLLYDDDDDSEAEVNAVTAEANPNRSTVEPQGSNSSNTQNEDQANESPLQKEYSIMFKRLYVLLIIFDSLQCCSYGGPKLLNVPIEGACERFFESTSNSGSKWVVEENSVRMNSISQSIKFGELLSEFSMNRRSICDVSCKHLIWVPSAYFVNHKEGQDGFNSLGLLFSNLLLSKQSFINELLSLEDLRSGEVRSADVELCARLTDLLRSLTSAILDVLTVMMRTNPKNCIDYNYRPERSLEEERDSAATPAQNAAGAKHAASRSPSSMPNTSAGNDFYQKLLGLQRDGDSNFSNFLRGVISPFCIPMLREIRNVTELIKHMPATLIGIVMTCAGMNQNLSSEETLAANIKSQDLVVKLSNCMNDMMQITSLLNMIKPAKLFDQENDATRLPKTQSGRSTMQRLYHFKNGMIKRKDAEQIGQQTGGEDESTLRRFVVIGWKLLDDLELGWF</sequence>
<dbReference type="SUPFAM" id="SSF57701">
    <property type="entry name" value="Zn2/Cys6 DNA-binding domain"/>
    <property type="match status" value="1"/>
</dbReference>
<feature type="region of interest" description="Disordered" evidence="7">
    <location>
        <begin position="113"/>
        <end position="182"/>
    </location>
</feature>
<evidence type="ECO:0000313" key="9">
    <source>
        <dbReference type="EMBL" id="CDF90097.1"/>
    </source>
</evidence>
<evidence type="ECO:0000256" key="6">
    <source>
        <dbReference type="ARBA" id="ARBA00023242"/>
    </source>
</evidence>
<dbReference type="AlphaFoldDB" id="A0A8J2XBD0"/>
<organism evidence="9 10">
    <name type="scientific">Zygosaccharomyces bailii (strain CLIB 213 / ATCC 58445 / CBS 680 / BCRC 21525 / NBRC 1098 / NCYC 1416 / NRRL Y-2227)</name>
    <dbReference type="NCBI Taxonomy" id="1333698"/>
    <lineage>
        <taxon>Eukaryota</taxon>
        <taxon>Fungi</taxon>
        <taxon>Dikarya</taxon>
        <taxon>Ascomycota</taxon>
        <taxon>Saccharomycotina</taxon>
        <taxon>Saccharomycetes</taxon>
        <taxon>Saccharomycetales</taxon>
        <taxon>Saccharomycetaceae</taxon>
        <taxon>Zygosaccharomyces</taxon>
    </lineage>
</organism>
<protein>
    <submittedName>
        <fullName evidence="9">ZYBA0S06-00474g1_1</fullName>
    </submittedName>
</protein>
<feature type="region of interest" description="Disordered" evidence="7">
    <location>
        <begin position="397"/>
        <end position="448"/>
    </location>
</feature>
<keyword evidence="4" id="KW-0238">DNA-binding</keyword>
<dbReference type="Gene3D" id="4.10.240.10">
    <property type="entry name" value="Zn(2)-C6 fungal-type DNA-binding domain"/>
    <property type="match status" value="1"/>
</dbReference>
<feature type="compositionally biased region" description="Polar residues" evidence="7">
    <location>
        <begin position="23"/>
        <end position="38"/>
    </location>
</feature>
<gene>
    <name evidence="9" type="ORF">BN860_00474g</name>
</gene>
<dbReference type="InterPro" id="IPR036864">
    <property type="entry name" value="Zn2-C6_fun-type_DNA-bd_sf"/>
</dbReference>
<feature type="compositionally biased region" description="Polar residues" evidence="7">
    <location>
        <begin position="656"/>
        <end position="679"/>
    </location>
</feature>
<feature type="compositionally biased region" description="Low complexity" evidence="7">
    <location>
        <begin position="303"/>
        <end position="324"/>
    </location>
</feature>
<feature type="domain" description="Zn(2)-C6 fungal-type" evidence="8">
    <location>
        <begin position="72"/>
        <end position="104"/>
    </location>
</feature>
<feature type="region of interest" description="Disordered" evidence="7">
    <location>
        <begin position="271"/>
        <end position="324"/>
    </location>
</feature>
<dbReference type="Pfam" id="PF00172">
    <property type="entry name" value="Zn_clus"/>
    <property type="match status" value="1"/>
</dbReference>
<name>A0A8J2XBD0_ZYGB2</name>
<dbReference type="PROSITE" id="PS50048">
    <property type="entry name" value="ZN2_CY6_FUNGAL_2"/>
    <property type="match status" value="1"/>
</dbReference>
<reference evidence="10" key="1">
    <citation type="journal article" date="2013" name="Genome Announc.">
        <title>Genome sequence of the food spoilage yeast Zygosaccharomyces bailii CLIB 213(T).</title>
        <authorList>
            <person name="Galeote V."/>
            <person name="Bigey F."/>
            <person name="Devillers H."/>
            <person name="Neuveglise C."/>
            <person name="Dequin S."/>
        </authorList>
    </citation>
    <scope>NUCLEOTIDE SEQUENCE [LARGE SCALE GENOMIC DNA]</scope>
    <source>
        <strain evidence="10">CLIB 213 / ATCC 58445 / CBS 680 / CCRC 21525 / NBRC 1098 / NCYC 1416 / NRRL Y-2227</strain>
    </source>
</reference>
<evidence type="ECO:0000256" key="2">
    <source>
        <dbReference type="ARBA" id="ARBA00022833"/>
    </source>
</evidence>
<dbReference type="Proteomes" id="UP000019375">
    <property type="component" value="Unassembled WGS sequence"/>
</dbReference>
<evidence type="ECO:0000259" key="8">
    <source>
        <dbReference type="PROSITE" id="PS50048"/>
    </source>
</evidence>
<feature type="region of interest" description="Disordered" evidence="7">
    <location>
        <begin position="874"/>
        <end position="905"/>
    </location>
</feature>
<feature type="region of interest" description="Disordered" evidence="7">
    <location>
        <begin position="651"/>
        <end position="679"/>
    </location>
</feature>
<dbReference type="EMBL" id="HG316459">
    <property type="protein sequence ID" value="CDF90097.1"/>
    <property type="molecule type" value="Genomic_DNA"/>
</dbReference>
<dbReference type="GO" id="GO:0003677">
    <property type="term" value="F:DNA binding"/>
    <property type="evidence" value="ECO:0007669"/>
    <property type="project" value="UniProtKB-KW"/>
</dbReference>
<proteinExistence type="predicted"/>